<proteinExistence type="predicted"/>
<gene>
    <name evidence="2" type="ORF">Zmor_012601</name>
</gene>
<comment type="caution">
    <text evidence="2">The sequence shown here is derived from an EMBL/GenBank/DDBJ whole genome shotgun (WGS) entry which is preliminary data.</text>
</comment>
<evidence type="ECO:0000313" key="2">
    <source>
        <dbReference type="EMBL" id="KAJ3653344.1"/>
    </source>
</evidence>
<accession>A0AA38IDX2</accession>
<feature type="region of interest" description="Disordered" evidence="1">
    <location>
        <begin position="35"/>
        <end position="79"/>
    </location>
</feature>
<name>A0AA38IDX2_9CUCU</name>
<dbReference type="EMBL" id="JALNTZ010000004">
    <property type="protein sequence ID" value="KAJ3653344.1"/>
    <property type="molecule type" value="Genomic_DNA"/>
</dbReference>
<sequence length="79" mass="8415">MDELRRWANWAFFASGLGKSARSRLVGRSAASVRSCHGGEISDGGPGGKVRPARGPLTDVTARTAPRPRGNLSDHLFDP</sequence>
<keyword evidence="3" id="KW-1185">Reference proteome</keyword>
<protein>
    <submittedName>
        <fullName evidence="2">Uncharacterized protein</fullName>
    </submittedName>
</protein>
<evidence type="ECO:0000256" key="1">
    <source>
        <dbReference type="SAM" id="MobiDB-lite"/>
    </source>
</evidence>
<reference evidence="2" key="1">
    <citation type="journal article" date="2023" name="G3 (Bethesda)">
        <title>Whole genome assemblies of Zophobas morio and Tenebrio molitor.</title>
        <authorList>
            <person name="Kaur S."/>
            <person name="Stinson S.A."/>
            <person name="diCenzo G.C."/>
        </authorList>
    </citation>
    <scope>NUCLEOTIDE SEQUENCE</scope>
    <source>
        <strain evidence="2">QUZm001</strain>
    </source>
</reference>
<evidence type="ECO:0000313" key="3">
    <source>
        <dbReference type="Proteomes" id="UP001168821"/>
    </source>
</evidence>
<organism evidence="2 3">
    <name type="scientific">Zophobas morio</name>
    <dbReference type="NCBI Taxonomy" id="2755281"/>
    <lineage>
        <taxon>Eukaryota</taxon>
        <taxon>Metazoa</taxon>
        <taxon>Ecdysozoa</taxon>
        <taxon>Arthropoda</taxon>
        <taxon>Hexapoda</taxon>
        <taxon>Insecta</taxon>
        <taxon>Pterygota</taxon>
        <taxon>Neoptera</taxon>
        <taxon>Endopterygota</taxon>
        <taxon>Coleoptera</taxon>
        <taxon>Polyphaga</taxon>
        <taxon>Cucujiformia</taxon>
        <taxon>Tenebrionidae</taxon>
        <taxon>Zophobas</taxon>
    </lineage>
</organism>
<dbReference type="Proteomes" id="UP001168821">
    <property type="component" value="Unassembled WGS sequence"/>
</dbReference>
<dbReference type="AlphaFoldDB" id="A0AA38IDX2"/>